<name>A0A022W411_TRIRU</name>
<dbReference type="PROSITE" id="PS51257">
    <property type="entry name" value="PROKAR_LIPOPROTEIN"/>
    <property type="match status" value="1"/>
</dbReference>
<organism evidence="2">
    <name type="scientific">Trichophyton rubrum CBS 288.86</name>
    <dbReference type="NCBI Taxonomy" id="1215330"/>
    <lineage>
        <taxon>Eukaryota</taxon>
        <taxon>Fungi</taxon>
        <taxon>Dikarya</taxon>
        <taxon>Ascomycota</taxon>
        <taxon>Pezizomycotina</taxon>
        <taxon>Eurotiomycetes</taxon>
        <taxon>Eurotiomycetidae</taxon>
        <taxon>Onygenales</taxon>
        <taxon>Arthrodermataceae</taxon>
        <taxon>Trichophyton</taxon>
    </lineage>
</organism>
<dbReference type="Gene3D" id="2.60.40.1190">
    <property type="match status" value="1"/>
</dbReference>
<dbReference type="CDD" id="cd09620">
    <property type="entry name" value="CBM9_like_3"/>
    <property type="match status" value="1"/>
</dbReference>
<dbReference type="HOGENOM" id="CLU_083103_0_0_1"/>
<dbReference type="Proteomes" id="UP000023758">
    <property type="component" value="Unassembled WGS sequence"/>
</dbReference>
<feature type="signal peptide" evidence="1">
    <location>
        <begin position="1"/>
        <end position="18"/>
    </location>
</feature>
<dbReference type="EMBL" id="KK207830">
    <property type="protein sequence ID" value="EZF53145.1"/>
    <property type="molecule type" value="Genomic_DNA"/>
</dbReference>
<dbReference type="SUPFAM" id="SSF49344">
    <property type="entry name" value="CBD9-like"/>
    <property type="match status" value="1"/>
</dbReference>
<accession>A0A022W411</accession>
<sequence>MRLHSVLAVATAVGCAVAHEPIIQVPKCPWNALINFDKTVPDQKPFPRTTIRLCYNSKTFSLKFEAKDEKYFYFDPSHKINDDIWKYEVMEAFISTGHADPSTYLEFEVSPNNVTYQAFVYNPSKNRADGAPFDHAFISNPIADGITSKTSLAQTQGKWTSDVQIPLALFNVDTPRGSKWRMNFFRTVTSKETYPDQILGAWNSPDKASFHITSFFRKIVFV</sequence>
<gene>
    <name evidence="2" type="ORF">H103_03832</name>
</gene>
<protein>
    <recommendedName>
        <fullName evidence="3">Carbohydrate-binding domain-containing protein</fullName>
    </recommendedName>
</protein>
<proteinExistence type="predicted"/>
<dbReference type="AlphaFoldDB" id="A0A022W411"/>
<feature type="chain" id="PRO_5001511233" description="Carbohydrate-binding domain-containing protein" evidence="1">
    <location>
        <begin position="19"/>
        <end position="222"/>
    </location>
</feature>
<dbReference type="OrthoDB" id="61321at2759"/>
<keyword evidence="1" id="KW-0732">Signal</keyword>
<evidence type="ECO:0000313" key="2">
    <source>
        <dbReference type="EMBL" id="EZF53145.1"/>
    </source>
</evidence>
<evidence type="ECO:0008006" key="3">
    <source>
        <dbReference type="Google" id="ProtNLM"/>
    </source>
</evidence>
<reference evidence="2" key="1">
    <citation type="submission" date="2014-02" db="EMBL/GenBank/DDBJ databases">
        <title>The Genome Sequence of Trichophyton rubrum (morphotype fischeri) CBS 288.86.</title>
        <authorList>
            <consortium name="The Broad Institute Genomics Platform"/>
            <person name="Cuomo C.A."/>
            <person name="White T.C."/>
            <person name="Graser Y."/>
            <person name="Martinez-Rossi N."/>
            <person name="Heitman J."/>
            <person name="Young S.K."/>
            <person name="Zeng Q."/>
            <person name="Gargeya S."/>
            <person name="Abouelleil A."/>
            <person name="Alvarado L."/>
            <person name="Chapman S.B."/>
            <person name="Gainer-Dewar J."/>
            <person name="Goldberg J."/>
            <person name="Griggs A."/>
            <person name="Gujja S."/>
            <person name="Hansen M."/>
            <person name="Howarth C."/>
            <person name="Imamovic A."/>
            <person name="Larimer J."/>
            <person name="Martinez D."/>
            <person name="Murphy C."/>
            <person name="Pearson M.D."/>
            <person name="Persinoti G."/>
            <person name="Poon T."/>
            <person name="Priest M."/>
            <person name="Roberts A.D."/>
            <person name="Saif S."/>
            <person name="Shea T.D."/>
            <person name="Sykes S.N."/>
            <person name="Wortman J."/>
            <person name="Nusbaum C."/>
            <person name="Birren B."/>
        </authorList>
    </citation>
    <scope>NUCLEOTIDE SEQUENCE [LARGE SCALE GENOMIC DNA]</scope>
    <source>
        <strain evidence="2">CBS 288.86</strain>
    </source>
</reference>
<evidence type="ECO:0000256" key="1">
    <source>
        <dbReference type="SAM" id="SignalP"/>
    </source>
</evidence>